<dbReference type="STRING" id="380248.SAMN05216251_103358"/>
<dbReference type="InterPro" id="IPR016039">
    <property type="entry name" value="Thiolase-like"/>
</dbReference>
<feature type="region of interest" description="Disordered" evidence="5">
    <location>
        <begin position="203"/>
        <end position="222"/>
    </location>
</feature>
<evidence type="ECO:0000256" key="4">
    <source>
        <dbReference type="RuleBase" id="RU003694"/>
    </source>
</evidence>
<evidence type="ECO:0000259" key="6">
    <source>
        <dbReference type="PROSITE" id="PS52004"/>
    </source>
</evidence>
<dbReference type="GO" id="GO:0004315">
    <property type="term" value="F:3-oxoacyl-[acyl-carrier-protein] synthase activity"/>
    <property type="evidence" value="ECO:0007669"/>
    <property type="project" value="TreeGrafter"/>
</dbReference>
<evidence type="ECO:0000256" key="3">
    <source>
        <dbReference type="ARBA" id="ARBA00023315"/>
    </source>
</evidence>
<evidence type="ECO:0000256" key="5">
    <source>
        <dbReference type="SAM" id="MobiDB-lite"/>
    </source>
</evidence>
<feature type="domain" description="Ketosynthase family 3 (KS3)" evidence="6">
    <location>
        <begin position="2"/>
        <end position="393"/>
    </location>
</feature>
<evidence type="ECO:0000313" key="7">
    <source>
        <dbReference type="EMBL" id="SFE51281.1"/>
    </source>
</evidence>
<dbReference type="SUPFAM" id="SSF53901">
    <property type="entry name" value="Thiolase-like"/>
    <property type="match status" value="2"/>
</dbReference>
<dbReference type="AlphaFoldDB" id="A0A1I2B534"/>
<gene>
    <name evidence="7" type="ORF">SAMN05216251_103358</name>
</gene>
<dbReference type="GO" id="GO:0006633">
    <property type="term" value="P:fatty acid biosynthetic process"/>
    <property type="evidence" value="ECO:0007669"/>
    <property type="project" value="TreeGrafter"/>
</dbReference>
<evidence type="ECO:0000256" key="2">
    <source>
        <dbReference type="ARBA" id="ARBA00022679"/>
    </source>
</evidence>
<comment type="similarity">
    <text evidence="1 4">Belongs to the thiolase-like superfamily. Beta-ketoacyl-ACP synthases family.</text>
</comment>
<dbReference type="Pfam" id="PF02801">
    <property type="entry name" value="Ketoacyl-synt_C"/>
    <property type="match status" value="1"/>
</dbReference>
<organism evidence="7 8">
    <name type="scientific">Actinacidiphila alni</name>
    <dbReference type="NCBI Taxonomy" id="380248"/>
    <lineage>
        <taxon>Bacteria</taxon>
        <taxon>Bacillati</taxon>
        <taxon>Actinomycetota</taxon>
        <taxon>Actinomycetes</taxon>
        <taxon>Kitasatosporales</taxon>
        <taxon>Streptomycetaceae</taxon>
        <taxon>Actinacidiphila</taxon>
    </lineage>
</organism>
<dbReference type="InterPro" id="IPR000794">
    <property type="entry name" value="Beta-ketoacyl_synthase"/>
</dbReference>
<dbReference type="OrthoDB" id="416758at2"/>
<proteinExistence type="inferred from homology"/>
<dbReference type="InterPro" id="IPR014030">
    <property type="entry name" value="Ketoacyl_synth_N"/>
</dbReference>
<protein>
    <submittedName>
        <fullName evidence="7">Act minimal PKS chain-length factor (CLF/KS beta)</fullName>
    </submittedName>
</protein>
<dbReference type="InterPro" id="IPR020841">
    <property type="entry name" value="PKS_Beta-ketoAc_synthase_dom"/>
</dbReference>
<dbReference type="InterPro" id="IPR014031">
    <property type="entry name" value="Ketoacyl_synth_C"/>
</dbReference>
<evidence type="ECO:0000313" key="8">
    <source>
        <dbReference type="Proteomes" id="UP000199323"/>
    </source>
</evidence>
<sequence length="395" mass="39592">MTGSVVVTGLGIVSPTGLGARDYWAQACGGGPNAARRAGPRGRTRAAAGIAWPAAALLDPAPGDQLWGRPAPQADRMARLALAAADWALADAGIRPQDLPDFGPDAVTAVTAAAAAAGRYGEGRRPGFGTGFRAGRPYGGPRGRTGGQSGAYRSFAWFYAVSSGQISIRDGMKGLDAVAHARRQIRQGGRLIVSGGVDAPVCADRSHDGGAPPATGPAGPATAARPGGGALLVLETAGAALARGATIYGEVAGYGATFDPDPSGGREPGLRRAVELALADAGAVPGEVDAVFVPGLDAAESAAVTTVFGVHAVPVTAPRTMTGHRYPGSAAPLDLAAALLAMEEGLIPPTADILPSPGYDLNLVLSPRTAELRTTVVVARGHGGFNSAVVLRTLD</sequence>
<dbReference type="PROSITE" id="PS52004">
    <property type="entry name" value="KS3_2"/>
    <property type="match status" value="1"/>
</dbReference>
<dbReference type="Gene3D" id="3.40.47.10">
    <property type="match status" value="2"/>
</dbReference>
<dbReference type="PANTHER" id="PTHR11712">
    <property type="entry name" value="POLYKETIDE SYNTHASE-RELATED"/>
    <property type="match status" value="1"/>
</dbReference>
<evidence type="ECO:0000256" key="1">
    <source>
        <dbReference type="ARBA" id="ARBA00008467"/>
    </source>
</evidence>
<dbReference type="RefSeq" id="WP_093712691.1">
    <property type="nucleotide sequence ID" value="NZ_FONG01000003.1"/>
</dbReference>
<dbReference type="EMBL" id="FONG01000003">
    <property type="protein sequence ID" value="SFE51281.1"/>
    <property type="molecule type" value="Genomic_DNA"/>
</dbReference>
<accession>A0A1I2B534</accession>
<keyword evidence="3" id="KW-0012">Acyltransferase</keyword>
<feature type="compositionally biased region" description="Low complexity" evidence="5">
    <location>
        <begin position="209"/>
        <end position="222"/>
    </location>
</feature>
<name>A0A1I2B534_9ACTN</name>
<reference evidence="7 8" key="1">
    <citation type="submission" date="2016-10" db="EMBL/GenBank/DDBJ databases">
        <authorList>
            <person name="de Groot N.N."/>
        </authorList>
    </citation>
    <scope>NUCLEOTIDE SEQUENCE [LARGE SCALE GENOMIC DNA]</scope>
    <source>
        <strain evidence="7 8">CGMCC 4.3510</strain>
    </source>
</reference>
<feature type="region of interest" description="Disordered" evidence="5">
    <location>
        <begin position="127"/>
        <end position="146"/>
    </location>
</feature>
<dbReference type="Proteomes" id="UP000199323">
    <property type="component" value="Unassembled WGS sequence"/>
</dbReference>
<keyword evidence="2 4" id="KW-0808">Transferase</keyword>
<dbReference type="Pfam" id="PF00109">
    <property type="entry name" value="ketoacyl-synt"/>
    <property type="match status" value="1"/>
</dbReference>
<keyword evidence="8" id="KW-1185">Reference proteome</keyword>
<dbReference type="PANTHER" id="PTHR11712:SF322">
    <property type="entry name" value="POLYKETIDE BETA-KETOACYL SYNTHASE 2-RELATED"/>
    <property type="match status" value="1"/>
</dbReference>